<dbReference type="AlphaFoldDB" id="A0A6M4HC46"/>
<dbReference type="InterPro" id="IPR027417">
    <property type="entry name" value="P-loop_NTPase"/>
</dbReference>
<keyword evidence="5 9" id="KW-0342">GTP-binding</keyword>
<evidence type="ECO:0000256" key="5">
    <source>
        <dbReference type="ARBA" id="ARBA00023134"/>
    </source>
</evidence>
<dbReference type="SUPFAM" id="SSF52540">
    <property type="entry name" value="P-loop containing nucleoside triphosphate hydrolases"/>
    <property type="match status" value="1"/>
</dbReference>
<evidence type="ECO:0000313" key="11">
    <source>
        <dbReference type="EMBL" id="QJR16635.1"/>
    </source>
</evidence>
<dbReference type="InterPro" id="IPR013822">
    <property type="entry name" value="Signal_recog_particl_SRP54_hlx"/>
</dbReference>
<dbReference type="FunFam" id="3.40.50.300:FF:000022">
    <property type="entry name" value="Signal recognition particle 54 kDa subunit"/>
    <property type="match status" value="1"/>
</dbReference>
<dbReference type="Pfam" id="PF02881">
    <property type="entry name" value="SRP54_N"/>
    <property type="match status" value="1"/>
</dbReference>
<feature type="binding site" evidence="9">
    <location>
        <begin position="190"/>
        <end position="194"/>
    </location>
    <ligand>
        <name>GTP</name>
        <dbReference type="ChEBI" id="CHEBI:37565"/>
    </ligand>
</feature>
<dbReference type="Pfam" id="PF02978">
    <property type="entry name" value="SRP_SPB"/>
    <property type="match status" value="1"/>
</dbReference>
<keyword evidence="3 9" id="KW-0378">Hydrolase</keyword>
<evidence type="ECO:0000313" key="12">
    <source>
        <dbReference type="Proteomes" id="UP000503096"/>
    </source>
</evidence>
<feature type="binding site" evidence="9">
    <location>
        <begin position="107"/>
        <end position="114"/>
    </location>
    <ligand>
        <name>GTP</name>
        <dbReference type="ChEBI" id="CHEBI:37565"/>
    </ligand>
</feature>
<keyword evidence="2 9" id="KW-0547">Nucleotide-binding</keyword>
<keyword evidence="6 9" id="KW-0733">Signal recognition particle</keyword>
<dbReference type="GO" id="GO:0008312">
    <property type="term" value="F:7S RNA binding"/>
    <property type="evidence" value="ECO:0007669"/>
    <property type="project" value="InterPro"/>
</dbReference>
<dbReference type="EMBL" id="CP053073">
    <property type="protein sequence ID" value="QJR16635.1"/>
    <property type="molecule type" value="Genomic_DNA"/>
</dbReference>
<evidence type="ECO:0000256" key="1">
    <source>
        <dbReference type="ARBA" id="ARBA00005450"/>
    </source>
</evidence>
<dbReference type="InterPro" id="IPR000897">
    <property type="entry name" value="SRP54_GTPase_dom"/>
</dbReference>
<organism evidence="11 12">
    <name type="scientific">Usitatibacter palustris</name>
    <dbReference type="NCBI Taxonomy" id="2732487"/>
    <lineage>
        <taxon>Bacteria</taxon>
        <taxon>Pseudomonadati</taxon>
        <taxon>Pseudomonadota</taxon>
        <taxon>Betaproteobacteria</taxon>
        <taxon>Nitrosomonadales</taxon>
        <taxon>Usitatibacteraceae</taxon>
        <taxon>Usitatibacter</taxon>
    </lineage>
</organism>
<dbReference type="InterPro" id="IPR004780">
    <property type="entry name" value="SRP"/>
</dbReference>
<evidence type="ECO:0000256" key="6">
    <source>
        <dbReference type="ARBA" id="ARBA00023135"/>
    </source>
</evidence>
<dbReference type="InterPro" id="IPR042101">
    <property type="entry name" value="SRP54_N_sf"/>
</dbReference>
<dbReference type="FunCoup" id="A0A6M4HC46">
    <property type="interactions" value="596"/>
</dbReference>
<dbReference type="Gene3D" id="1.10.260.30">
    <property type="entry name" value="Signal recognition particle, SRP54 subunit, M-domain"/>
    <property type="match status" value="1"/>
</dbReference>
<dbReference type="InterPro" id="IPR036891">
    <property type="entry name" value="Signal_recog_part_SRP54_M_sf"/>
</dbReference>
<protein>
    <recommendedName>
        <fullName evidence="9">Signal recognition particle protein</fullName>
        <ecNumber evidence="9">3.6.5.4</ecNumber>
    </recommendedName>
    <alternativeName>
        <fullName evidence="9">Fifty-four homolog</fullName>
    </alternativeName>
</protein>
<comment type="domain">
    <text evidence="9">Composed of three domains: the N-terminal N domain, which is responsible for interactions with the ribosome, the central G domain, which binds GTP, and the C-terminal M domain, which binds the RNA and the signal sequence of the RNC.</text>
</comment>
<comment type="similarity">
    <text evidence="1 9">Belongs to the GTP-binding SRP family. SRP54 subfamily.</text>
</comment>
<dbReference type="EC" id="3.6.5.4" evidence="9"/>
<dbReference type="KEGG" id="upl:DSM104440_03470"/>
<dbReference type="InterPro" id="IPR004125">
    <property type="entry name" value="Signal_recog_particle_SRP54_M"/>
</dbReference>
<dbReference type="GO" id="GO:0005525">
    <property type="term" value="F:GTP binding"/>
    <property type="evidence" value="ECO:0007669"/>
    <property type="project" value="UniProtKB-UniRule"/>
</dbReference>
<dbReference type="Proteomes" id="UP000503096">
    <property type="component" value="Chromosome"/>
</dbReference>
<evidence type="ECO:0000256" key="2">
    <source>
        <dbReference type="ARBA" id="ARBA00022741"/>
    </source>
</evidence>
<dbReference type="NCBIfam" id="TIGR00959">
    <property type="entry name" value="ffh"/>
    <property type="match status" value="1"/>
</dbReference>
<dbReference type="SMART" id="SM00382">
    <property type="entry name" value="AAA"/>
    <property type="match status" value="1"/>
</dbReference>
<dbReference type="PROSITE" id="PS00300">
    <property type="entry name" value="SRP54"/>
    <property type="match status" value="1"/>
</dbReference>
<gene>
    <name evidence="9 11" type="primary">ffh</name>
    <name evidence="11" type="ORF">DSM104440_03470</name>
</gene>
<keyword evidence="12" id="KW-1185">Reference proteome</keyword>
<evidence type="ECO:0000256" key="9">
    <source>
        <dbReference type="HAMAP-Rule" id="MF_00306"/>
    </source>
</evidence>
<dbReference type="InterPro" id="IPR003593">
    <property type="entry name" value="AAA+_ATPase"/>
</dbReference>
<dbReference type="PANTHER" id="PTHR11564:SF5">
    <property type="entry name" value="SIGNAL RECOGNITION PARTICLE SUBUNIT SRP54"/>
    <property type="match status" value="1"/>
</dbReference>
<evidence type="ECO:0000256" key="7">
    <source>
        <dbReference type="ARBA" id="ARBA00023274"/>
    </source>
</evidence>
<dbReference type="CDD" id="cd18539">
    <property type="entry name" value="SRP_G"/>
    <property type="match status" value="1"/>
</dbReference>
<accession>A0A6M4HC46</accession>
<keyword evidence="9" id="KW-0963">Cytoplasm</keyword>
<comment type="catalytic activity">
    <reaction evidence="8 9">
        <text>GTP + H2O = GDP + phosphate + H(+)</text>
        <dbReference type="Rhea" id="RHEA:19669"/>
        <dbReference type="ChEBI" id="CHEBI:15377"/>
        <dbReference type="ChEBI" id="CHEBI:15378"/>
        <dbReference type="ChEBI" id="CHEBI:37565"/>
        <dbReference type="ChEBI" id="CHEBI:43474"/>
        <dbReference type="ChEBI" id="CHEBI:58189"/>
        <dbReference type="EC" id="3.6.5.4"/>
    </reaction>
</comment>
<keyword evidence="4 9" id="KW-0694">RNA-binding</keyword>
<dbReference type="PANTHER" id="PTHR11564">
    <property type="entry name" value="SIGNAL RECOGNITION PARTICLE 54K PROTEIN SRP54"/>
    <property type="match status" value="1"/>
</dbReference>
<dbReference type="GO" id="GO:0048500">
    <property type="term" value="C:signal recognition particle"/>
    <property type="evidence" value="ECO:0007669"/>
    <property type="project" value="UniProtKB-UniRule"/>
</dbReference>
<dbReference type="Pfam" id="PF00448">
    <property type="entry name" value="SRP54"/>
    <property type="match status" value="1"/>
</dbReference>
<evidence type="ECO:0000256" key="3">
    <source>
        <dbReference type="ARBA" id="ARBA00022801"/>
    </source>
</evidence>
<dbReference type="SMART" id="SM00963">
    <property type="entry name" value="SRP54_N"/>
    <property type="match status" value="1"/>
</dbReference>
<feature type="binding site" evidence="9">
    <location>
        <begin position="248"/>
        <end position="251"/>
    </location>
    <ligand>
        <name>GTP</name>
        <dbReference type="ChEBI" id="CHEBI:37565"/>
    </ligand>
</feature>
<feature type="domain" description="SRP54-type proteins GTP-binding" evidence="10">
    <location>
        <begin position="269"/>
        <end position="282"/>
    </location>
</feature>
<keyword evidence="7 9" id="KW-0687">Ribonucleoprotein</keyword>
<reference evidence="11 12" key="1">
    <citation type="submission" date="2020-04" db="EMBL/GenBank/DDBJ databases">
        <title>Usitatibacter rugosus gen. nov., sp. nov. and Usitatibacter palustris sp. nov., novel members of Usitatibacteraceae fam. nov. within the order Nitrosomonadales isolated from soil.</title>
        <authorList>
            <person name="Huber K.J."/>
            <person name="Neumann-Schaal M."/>
            <person name="Geppert A."/>
            <person name="Luckner M."/>
            <person name="Wanner G."/>
            <person name="Overmann J."/>
        </authorList>
    </citation>
    <scope>NUCLEOTIDE SEQUENCE [LARGE SCALE GENOMIC DNA]</scope>
    <source>
        <strain evidence="11 12">Swamp67</strain>
    </source>
</reference>
<dbReference type="InterPro" id="IPR022941">
    <property type="entry name" value="SRP54"/>
</dbReference>
<dbReference type="GO" id="GO:0003924">
    <property type="term" value="F:GTPase activity"/>
    <property type="evidence" value="ECO:0007669"/>
    <property type="project" value="UniProtKB-UniRule"/>
</dbReference>
<comment type="subcellular location">
    <subcellularLocation>
        <location evidence="9">Cytoplasm</location>
    </subcellularLocation>
    <text evidence="9">The SRP-RNC complex is targeted to the cytoplasmic membrane.</text>
</comment>
<dbReference type="GO" id="GO:0006614">
    <property type="term" value="P:SRP-dependent cotranslational protein targeting to membrane"/>
    <property type="evidence" value="ECO:0007669"/>
    <property type="project" value="InterPro"/>
</dbReference>
<dbReference type="Gene3D" id="1.20.120.140">
    <property type="entry name" value="Signal recognition particle SRP54, nucleotide-binding domain"/>
    <property type="match status" value="1"/>
</dbReference>
<evidence type="ECO:0000256" key="8">
    <source>
        <dbReference type="ARBA" id="ARBA00048027"/>
    </source>
</evidence>
<evidence type="ECO:0000256" key="4">
    <source>
        <dbReference type="ARBA" id="ARBA00022884"/>
    </source>
</evidence>
<evidence type="ECO:0000259" key="10">
    <source>
        <dbReference type="PROSITE" id="PS00300"/>
    </source>
</evidence>
<comment type="subunit">
    <text evidence="9">Part of the signal recognition particle protein translocation system, which is composed of SRP and FtsY. SRP is a ribonucleoprotein composed of Ffh and a 4.5S RNA molecule.</text>
</comment>
<dbReference type="SMART" id="SM00962">
    <property type="entry name" value="SRP54"/>
    <property type="match status" value="1"/>
</dbReference>
<dbReference type="HAMAP" id="MF_00306">
    <property type="entry name" value="SRP54"/>
    <property type="match status" value="1"/>
</dbReference>
<sequence>MLDALTQRLSSVVKTLRGHARLTEDNIQEALREVRLALLDADAGLPVVKDFVARVKEKALGQEVVGSLTPGQALIGVVHSELVALMGGTNAALDFATQPPAVFLLAGLQGAGKTTSAGKLARLLTKTTKKKILLVSTDVYRPAAIEQLATLAKNLEVDLFPSDTSQKPVAIAEAALDWARKHYYDVLIVDTAGRLAIDEAMMAEVKAIHAGVKPIETLFVVDSMQGQDAVNVARAFAEALPLTGIVLTKLDGDARGGAALSVRQVTGKPIKFVGVSEKMDGFEAFHPERMASRILGMGDILSLVEEAHAKVDRVEAEKLAEKFKKGKDFDLDDFKSQLQQMKKMGGMASLMDKLPAQLTQMASQSPELGEKALARTEGIINSMTPQERRKPEILKASRKRRIAAGAGVQVQEVNQLLNKFEQMQKMMKMMRGGNLGKMMRNIKGRLPGMR</sequence>
<dbReference type="Gene3D" id="3.40.50.300">
    <property type="entry name" value="P-loop containing nucleotide triphosphate hydrolases"/>
    <property type="match status" value="1"/>
</dbReference>
<comment type="function">
    <text evidence="9">Involved in targeting and insertion of nascent membrane proteins into the cytoplasmic membrane. Binds to the hydrophobic signal sequence of the ribosome-nascent chain (RNC) as it emerges from the ribosomes. The SRP-RNC complex is then targeted to the cytoplasmic membrane where it interacts with the SRP receptor FtsY. Interaction with FtsY leads to the transfer of the RNC complex to the Sec translocase for insertion into the membrane, the hydrolysis of GTP by both Ffh and FtsY, and the dissociation of the SRP-FtsY complex into the individual components.</text>
</comment>
<dbReference type="RefSeq" id="WP_171164909.1">
    <property type="nucleotide sequence ID" value="NZ_CP053073.1"/>
</dbReference>
<dbReference type="InParanoid" id="A0A6M4HC46"/>
<name>A0A6M4HC46_9PROT</name>
<proteinExistence type="inferred from homology"/>
<dbReference type="SUPFAM" id="SSF47446">
    <property type="entry name" value="Signal peptide-binding domain"/>
    <property type="match status" value="1"/>
</dbReference>